<reference evidence="2" key="1">
    <citation type="journal article" date="2013" name="Genetics">
        <title>The draft genome and transcriptome of Panagrellus redivivus are shaped by the harsh demands of a free-living lifestyle.</title>
        <authorList>
            <person name="Srinivasan J."/>
            <person name="Dillman A.R."/>
            <person name="Macchietto M.G."/>
            <person name="Heikkinen L."/>
            <person name="Lakso M."/>
            <person name="Fracchia K.M."/>
            <person name="Antoshechkin I."/>
            <person name="Mortazavi A."/>
            <person name="Wong G."/>
            <person name="Sternberg P.W."/>
        </authorList>
    </citation>
    <scope>NUCLEOTIDE SEQUENCE [LARGE SCALE GENOMIC DNA]</scope>
    <source>
        <strain evidence="2">MT8872</strain>
    </source>
</reference>
<evidence type="ECO:0000313" key="2">
    <source>
        <dbReference type="Proteomes" id="UP000492821"/>
    </source>
</evidence>
<feature type="compositionally biased region" description="Low complexity" evidence="1">
    <location>
        <begin position="21"/>
        <end position="32"/>
    </location>
</feature>
<dbReference type="Proteomes" id="UP000492821">
    <property type="component" value="Unassembled WGS sequence"/>
</dbReference>
<reference evidence="3" key="2">
    <citation type="submission" date="2020-10" db="UniProtKB">
        <authorList>
            <consortium name="WormBaseParasite"/>
        </authorList>
    </citation>
    <scope>IDENTIFICATION</scope>
</reference>
<dbReference type="WBParaSite" id="Pan_g17905.t1">
    <property type="protein sequence ID" value="Pan_g17905.t1"/>
    <property type="gene ID" value="Pan_g17905"/>
</dbReference>
<feature type="compositionally biased region" description="Basic and acidic residues" evidence="1">
    <location>
        <begin position="59"/>
        <end position="74"/>
    </location>
</feature>
<evidence type="ECO:0000313" key="3">
    <source>
        <dbReference type="WBParaSite" id="Pan_g17905.t1"/>
    </source>
</evidence>
<dbReference type="AlphaFoldDB" id="A0A7E4V8I8"/>
<accession>A0A7E4V8I8</accession>
<sequence length="184" mass="20593">MAIDTLPKRRSGFDSSEPGPSSSKRQSNLSSSDGKRKSSGRTQNTTKPSDIARAKLKRFQHELERENLCDDPAKTQKHGLHPNFGLDNDKLKPVGRASKRALLGSDSKYRKNFEHRRQDFIMKGGLEAFSYDIVTAPAPTTTLPKLCESCFLFSQFKCTECLTPLCSKNCLNVHKDLRCLKSVS</sequence>
<feature type="region of interest" description="Disordered" evidence="1">
    <location>
        <begin position="1"/>
        <end position="91"/>
    </location>
</feature>
<proteinExistence type="predicted"/>
<protein>
    <submittedName>
        <fullName evidence="3">HIT-type domain-containing protein</fullName>
    </submittedName>
</protein>
<organism evidence="2 3">
    <name type="scientific">Panagrellus redivivus</name>
    <name type="common">Microworm</name>
    <dbReference type="NCBI Taxonomy" id="6233"/>
    <lineage>
        <taxon>Eukaryota</taxon>
        <taxon>Metazoa</taxon>
        <taxon>Ecdysozoa</taxon>
        <taxon>Nematoda</taxon>
        <taxon>Chromadorea</taxon>
        <taxon>Rhabditida</taxon>
        <taxon>Tylenchina</taxon>
        <taxon>Panagrolaimomorpha</taxon>
        <taxon>Panagrolaimoidea</taxon>
        <taxon>Panagrolaimidae</taxon>
        <taxon>Panagrellus</taxon>
    </lineage>
</organism>
<keyword evidence="2" id="KW-1185">Reference proteome</keyword>
<evidence type="ECO:0000256" key="1">
    <source>
        <dbReference type="SAM" id="MobiDB-lite"/>
    </source>
</evidence>
<name>A0A7E4V8I8_PANRE</name>